<feature type="compositionally biased region" description="Low complexity" evidence="1">
    <location>
        <begin position="142"/>
        <end position="160"/>
    </location>
</feature>
<evidence type="ECO:0000256" key="1">
    <source>
        <dbReference type="SAM" id="MobiDB-lite"/>
    </source>
</evidence>
<feature type="region of interest" description="Disordered" evidence="1">
    <location>
        <begin position="127"/>
        <end position="299"/>
    </location>
</feature>
<evidence type="ECO:0000313" key="3">
    <source>
        <dbReference type="Proteomes" id="UP001153076"/>
    </source>
</evidence>
<dbReference type="OrthoDB" id="1746852at2759"/>
<dbReference type="EMBL" id="JAKOGI010002218">
    <property type="protein sequence ID" value="KAJ8422578.1"/>
    <property type="molecule type" value="Genomic_DNA"/>
</dbReference>
<keyword evidence="3" id="KW-1185">Reference proteome</keyword>
<reference evidence="2" key="1">
    <citation type="submission" date="2022-04" db="EMBL/GenBank/DDBJ databases">
        <title>Carnegiea gigantea Genome sequencing and assembly v2.</title>
        <authorList>
            <person name="Copetti D."/>
            <person name="Sanderson M.J."/>
            <person name="Burquez A."/>
            <person name="Wojciechowski M.F."/>
        </authorList>
    </citation>
    <scope>NUCLEOTIDE SEQUENCE</scope>
    <source>
        <strain evidence="2">SGP5-SGP5p</strain>
        <tissue evidence="2">Aerial part</tissue>
    </source>
</reference>
<sequence>MADALHSHCPSHGRLAKSTTTSTLFAMHSRRAAGVRSKSSPRGQVSERRRTPERHSNRKHKAKARTLEVDFLVIDVPTSYNVILRRRTLHKRRSTDTSGGLKSQKGGQQRVILRYWASGSLSWSLPSATPVSLPSSPGVMAAPSRGTVSSSSRPSSLVAGRINSTTQGPGPRPWPYRDPIHTGCTLQSSLLRGRPGVLKSPRAPKRNQHSPRPWTSTLAASPLQPPPWSGLPPADAAGFPSRPPSPSSASSSSACTQPLPLHTFGALPRDHRFAPRQMTSTSLPLAPEHRPGKHSNTVI</sequence>
<name>A0A9Q1GM76_9CARY</name>
<evidence type="ECO:0000313" key="2">
    <source>
        <dbReference type="EMBL" id="KAJ8422578.1"/>
    </source>
</evidence>
<organism evidence="2 3">
    <name type="scientific">Carnegiea gigantea</name>
    <dbReference type="NCBI Taxonomy" id="171969"/>
    <lineage>
        <taxon>Eukaryota</taxon>
        <taxon>Viridiplantae</taxon>
        <taxon>Streptophyta</taxon>
        <taxon>Embryophyta</taxon>
        <taxon>Tracheophyta</taxon>
        <taxon>Spermatophyta</taxon>
        <taxon>Magnoliopsida</taxon>
        <taxon>eudicotyledons</taxon>
        <taxon>Gunneridae</taxon>
        <taxon>Pentapetalae</taxon>
        <taxon>Caryophyllales</taxon>
        <taxon>Cactineae</taxon>
        <taxon>Cactaceae</taxon>
        <taxon>Cactoideae</taxon>
        <taxon>Echinocereeae</taxon>
        <taxon>Carnegiea</taxon>
    </lineage>
</organism>
<proteinExistence type="predicted"/>
<protein>
    <submittedName>
        <fullName evidence="2">Uncharacterized protein</fullName>
    </submittedName>
</protein>
<feature type="compositionally biased region" description="Low complexity" evidence="1">
    <location>
        <begin position="231"/>
        <end position="240"/>
    </location>
</feature>
<dbReference type="AlphaFoldDB" id="A0A9Q1GM76"/>
<feature type="compositionally biased region" description="Basic and acidic residues" evidence="1">
    <location>
        <begin position="45"/>
        <end position="55"/>
    </location>
</feature>
<accession>A0A9Q1GM76</accession>
<feature type="region of interest" description="Disordered" evidence="1">
    <location>
        <begin position="29"/>
        <end position="62"/>
    </location>
</feature>
<gene>
    <name evidence="2" type="ORF">Cgig2_027659</name>
</gene>
<dbReference type="Proteomes" id="UP001153076">
    <property type="component" value="Unassembled WGS sequence"/>
</dbReference>
<comment type="caution">
    <text evidence="2">The sequence shown here is derived from an EMBL/GenBank/DDBJ whole genome shotgun (WGS) entry which is preliminary data.</text>
</comment>